<gene>
    <name evidence="2" type="ORF">B0H17DRAFT_1328384</name>
</gene>
<dbReference type="Proteomes" id="UP001221757">
    <property type="component" value="Unassembled WGS sequence"/>
</dbReference>
<dbReference type="AlphaFoldDB" id="A0AAD7DVQ7"/>
<accession>A0AAD7DVQ7</accession>
<feature type="region of interest" description="Disordered" evidence="1">
    <location>
        <begin position="330"/>
        <end position="383"/>
    </location>
</feature>
<keyword evidence="3" id="KW-1185">Reference proteome</keyword>
<evidence type="ECO:0000313" key="2">
    <source>
        <dbReference type="EMBL" id="KAJ7698941.1"/>
    </source>
</evidence>
<protein>
    <submittedName>
        <fullName evidence="2">Uncharacterized protein</fullName>
    </submittedName>
</protein>
<sequence>MAKAKIPSHDAAVKAAVLEHIASDQYNGLGPTPSLPDSTWEDLEMDDEEWQSFNPKKAHPREVYAAAGKAELEHDIFLLVVNDLANKPVGFASTIETVLRSPEVLRAAFRMLDGAAGLVKKGASVEGIYAFVGAVWVDVFDEEKDQMLAWLRPIFLPLVKKGGAAYVSHFDAHGPKKTSVSSAVGIRAILQFLKDIRRMQILARSPPKSAYDYSPKSPDAISSFDLLTGDLSPLNHPDPTRKTAHISRPAARSRTAGTDELAQFFVWNEVSSPSGIEEELGMPYHHPLSSISNRDLETTRALCALSVDQPGPRGGGPLLPAIQLSGIKPTDGRAADRAANENFSVSSRKTPLSNVGSPSQITKSPREVGNDRAQRALDSKEFI</sequence>
<proteinExistence type="predicted"/>
<feature type="region of interest" description="Disordered" evidence="1">
    <location>
        <begin position="233"/>
        <end position="255"/>
    </location>
</feature>
<feature type="compositionally biased region" description="Polar residues" evidence="1">
    <location>
        <begin position="341"/>
        <end position="363"/>
    </location>
</feature>
<organism evidence="2 3">
    <name type="scientific">Mycena rosella</name>
    <name type="common">Pink bonnet</name>
    <name type="synonym">Agaricus rosellus</name>
    <dbReference type="NCBI Taxonomy" id="1033263"/>
    <lineage>
        <taxon>Eukaryota</taxon>
        <taxon>Fungi</taxon>
        <taxon>Dikarya</taxon>
        <taxon>Basidiomycota</taxon>
        <taxon>Agaricomycotina</taxon>
        <taxon>Agaricomycetes</taxon>
        <taxon>Agaricomycetidae</taxon>
        <taxon>Agaricales</taxon>
        <taxon>Marasmiineae</taxon>
        <taxon>Mycenaceae</taxon>
        <taxon>Mycena</taxon>
    </lineage>
</organism>
<feature type="compositionally biased region" description="Basic and acidic residues" evidence="1">
    <location>
        <begin position="364"/>
        <end position="383"/>
    </location>
</feature>
<dbReference type="EMBL" id="JARKIE010000024">
    <property type="protein sequence ID" value="KAJ7698941.1"/>
    <property type="molecule type" value="Genomic_DNA"/>
</dbReference>
<reference evidence="2" key="1">
    <citation type="submission" date="2023-03" db="EMBL/GenBank/DDBJ databases">
        <title>Massive genome expansion in bonnet fungi (Mycena s.s.) driven by repeated elements and novel gene families across ecological guilds.</title>
        <authorList>
            <consortium name="Lawrence Berkeley National Laboratory"/>
            <person name="Harder C.B."/>
            <person name="Miyauchi S."/>
            <person name="Viragh M."/>
            <person name="Kuo A."/>
            <person name="Thoen E."/>
            <person name="Andreopoulos B."/>
            <person name="Lu D."/>
            <person name="Skrede I."/>
            <person name="Drula E."/>
            <person name="Henrissat B."/>
            <person name="Morin E."/>
            <person name="Kohler A."/>
            <person name="Barry K."/>
            <person name="LaButti K."/>
            <person name="Morin E."/>
            <person name="Salamov A."/>
            <person name="Lipzen A."/>
            <person name="Mereny Z."/>
            <person name="Hegedus B."/>
            <person name="Baldrian P."/>
            <person name="Stursova M."/>
            <person name="Weitz H."/>
            <person name="Taylor A."/>
            <person name="Grigoriev I.V."/>
            <person name="Nagy L.G."/>
            <person name="Martin F."/>
            <person name="Kauserud H."/>
        </authorList>
    </citation>
    <scope>NUCLEOTIDE SEQUENCE</scope>
    <source>
        <strain evidence="2">CBHHK067</strain>
    </source>
</reference>
<comment type="caution">
    <text evidence="2">The sequence shown here is derived from an EMBL/GenBank/DDBJ whole genome shotgun (WGS) entry which is preliminary data.</text>
</comment>
<name>A0AAD7DVQ7_MYCRO</name>
<evidence type="ECO:0000313" key="3">
    <source>
        <dbReference type="Proteomes" id="UP001221757"/>
    </source>
</evidence>
<feature type="compositionally biased region" description="Basic and acidic residues" evidence="1">
    <location>
        <begin position="330"/>
        <end position="339"/>
    </location>
</feature>
<evidence type="ECO:0000256" key="1">
    <source>
        <dbReference type="SAM" id="MobiDB-lite"/>
    </source>
</evidence>